<proteinExistence type="inferred from homology"/>
<dbReference type="AlphaFoldDB" id="A0A923NIW2"/>
<dbReference type="Proteomes" id="UP000602647">
    <property type="component" value="Unassembled WGS sequence"/>
</dbReference>
<dbReference type="Pfam" id="PF03466">
    <property type="entry name" value="LysR_substrate"/>
    <property type="match status" value="1"/>
</dbReference>
<evidence type="ECO:0000256" key="3">
    <source>
        <dbReference type="ARBA" id="ARBA00023125"/>
    </source>
</evidence>
<evidence type="ECO:0000259" key="5">
    <source>
        <dbReference type="PROSITE" id="PS50931"/>
    </source>
</evidence>
<dbReference type="PRINTS" id="PR00039">
    <property type="entry name" value="HTHLYSR"/>
</dbReference>
<dbReference type="SUPFAM" id="SSF53850">
    <property type="entry name" value="Periplasmic binding protein-like II"/>
    <property type="match status" value="1"/>
</dbReference>
<protein>
    <submittedName>
        <fullName evidence="6">LysR family transcriptional regulator</fullName>
    </submittedName>
</protein>
<reference evidence="6" key="1">
    <citation type="submission" date="2020-08" db="EMBL/GenBank/DDBJ databases">
        <title>Genome public.</title>
        <authorList>
            <person name="Liu C."/>
            <person name="Sun Q."/>
        </authorList>
    </citation>
    <scope>NUCLEOTIDE SEQUENCE</scope>
    <source>
        <strain evidence="6">BX12</strain>
    </source>
</reference>
<evidence type="ECO:0000313" key="6">
    <source>
        <dbReference type="EMBL" id="MBC6679269.1"/>
    </source>
</evidence>
<dbReference type="InterPro" id="IPR005119">
    <property type="entry name" value="LysR_subst-bd"/>
</dbReference>
<sequence length="295" mass="34100">MEIRNLITFVRIAEVKNFSKVAEQLGYSQSAVTMQIKQLETELHAQLFERIGKRVKLTSAGERLLPHALDILNSVTQAKSIAQEPEKISGKLRIGTCESYVISMLPPVIMEFSEICPSVEISTHTALVSDLFNMLRQNDVDILYFLDEKIYFPEWIKLLEQPENIFFVASADSKLASQKKIPIEQLLQEPLYLTERGISYRYALEQSLASKGYELHPFWEVGNTDVITQFLLKNKGISFFPEYVVQDYLKNGQLVILNTECPAFIMWSQIVYHRNKYVTPQMNLFLKLMLKHIRK</sequence>
<organism evidence="6 7">
    <name type="scientific">Zhenpiania hominis</name>
    <dbReference type="NCBI Taxonomy" id="2763644"/>
    <lineage>
        <taxon>Bacteria</taxon>
        <taxon>Bacillati</taxon>
        <taxon>Bacillota</taxon>
        <taxon>Clostridia</taxon>
        <taxon>Peptostreptococcales</taxon>
        <taxon>Anaerovoracaceae</taxon>
        <taxon>Zhenpiania</taxon>
    </lineage>
</organism>
<comment type="similarity">
    <text evidence="1">Belongs to the LysR transcriptional regulatory family.</text>
</comment>
<dbReference type="CDD" id="cd05466">
    <property type="entry name" value="PBP2_LTTR_substrate"/>
    <property type="match status" value="1"/>
</dbReference>
<dbReference type="Pfam" id="PF00126">
    <property type="entry name" value="HTH_1"/>
    <property type="match status" value="1"/>
</dbReference>
<dbReference type="FunFam" id="1.10.10.10:FF:000001">
    <property type="entry name" value="LysR family transcriptional regulator"/>
    <property type="match status" value="1"/>
</dbReference>
<keyword evidence="2" id="KW-0805">Transcription regulation</keyword>
<dbReference type="InterPro" id="IPR036390">
    <property type="entry name" value="WH_DNA-bd_sf"/>
</dbReference>
<evidence type="ECO:0000256" key="1">
    <source>
        <dbReference type="ARBA" id="ARBA00009437"/>
    </source>
</evidence>
<dbReference type="SUPFAM" id="SSF46785">
    <property type="entry name" value="Winged helix' DNA-binding domain"/>
    <property type="match status" value="1"/>
</dbReference>
<gene>
    <name evidence="6" type="ORF">H9L42_05440</name>
</gene>
<evidence type="ECO:0000313" key="7">
    <source>
        <dbReference type="Proteomes" id="UP000602647"/>
    </source>
</evidence>
<dbReference type="PROSITE" id="PS50931">
    <property type="entry name" value="HTH_LYSR"/>
    <property type="match status" value="1"/>
</dbReference>
<evidence type="ECO:0000256" key="4">
    <source>
        <dbReference type="ARBA" id="ARBA00023163"/>
    </source>
</evidence>
<accession>A0A923NIW2</accession>
<keyword evidence="3" id="KW-0238">DNA-binding</keyword>
<dbReference type="GO" id="GO:0003700">
    <property type="term" value="F:DNA-binding transcription factor activity"/>
    <property type="evidence" value="ECO:0007669"/>
    <property type="project" value="InterPro"/>
</dbReference>
<dbReference type="InterPro" id="IPR036388">
    <property type="entry name" value="WH-like_DNA-bd_sf"/>
</dbReference>
<dbReference type="PANTHER" id="PTHR30126:SF40">
    <property type="entry name" value="HTH-TYPE TRANSCRIPTIONAL REGULATOR GLTR"/>
    <property type="match status" value="1"/>
</dbReference>
<dbReference type="Gene3D" id="1.10.10.10">
    <property type="entry name" value="Winged helix-like DNA-binding domain superfamily/Winged helix DNA-binding domain"/>
    <property type="match status" value="1"/>
</dbReference>
<name>A0A923NIW2_9FIRM</name>
<feature type="domain" description="HTH lysR-type" evidence="5">
    <location>
        <begin position="1"/>
        <end position="58"/>
    </location>
</feature>
<dbReference type="PANTHER" id="PTHR30126">
    <property type="entry name" value="HTH-TYPE TRANSCRIPTIONAL REGULATOR"/>
    <property type="match status" value="1"/>
</dbReference>
<dbReference type="InterPro" id="IPR000847">
    <property type="entry name" value="LysR_HTH_N"/>
</dbReference>
<dbReference type="GO" id="GO:0000976">
    <property type="term" value="F:transcription cis-regulatory region binding"/>
    <property type="evidence" value="ECO:0007669"/>
    <property type="project" value="TreeGrafter"/>
</dbReference>
<evidence type="ECO:0000256" key="2">
    <source>
        <dbReference type="ARBA" id="ARBA00023015"/>
    </source>
</evidence>
<keyword evidence="7" id="KW-1185">Reference proteome</keyword>
<keyword evidence="4" id="KW-0804">Transcription</keyword>
<dbReference type="RefSeq" id="WP_187302367.1">
    <property type="nucleotide sequence ID" value="NZ_JACRYT010000003.1"/>
</dbReference>
<dbReference type="EMBL" id="JACRYT010000003">
    <property type="protein sequence ID" value="MBC6679269.1"/>
    <property type="molecule type" value="Genomic_DNA"/>
</dbReference>
<dbReference type="Gene3D" id="3.40.190.290">
    <property type="match status" value="1"/>
</dbReference>
<comment type="caution">
    <text evidence="6">The sequence shown here is derived from an EMBL/GenBank/DDBJ whole genome shotgun (WGS) entry which is preliminary data.</text>
</comment>